<sequence length="694" mass="73830">MIRIGVDIGGTFTDFALTGVTGAGLSLHKQLTTPDDPSRAVLEGVATLAAAAGITAADIGEIVHGTTLVTNAVIERRGARTGMIVTEGFRDQLDIGLEQRYDLFDLRIRFAPPVVPRALRREVRERMRWDGSVETPLDEAGLIAAVRELVDGYGVESLALCFLHSYANDAHERAARALVEAEFPRLHLSASADVLPAMREFERWTTTTVNAYTMPGFDRYLGRLEAGLATAGFAGRLFLMSSSGGVVTPATARRFPVRMLESGPAAGVLMSARHGRELGVADLLSFDLGGTTAKGALVRDGRPMRQYEMEVARTYEHKRGSGLSLKIPVIDMTEIGAGGGSLVGIDERGLLSVGPRSAGADPGPACYGRGGTQATLTDANLILGYLDPDFFLGGAMALDRAAAEAALAAAGGPLGLDVLRTAWGVHEIINEDIARAFRIHAVERGFDARRATMVAFGGGGPIHAMGVARKLRIPRVVFPVGAGVMSALGLLASPLSFEVARSLPVRLSDLDPARFAEILGRLEADAAAFLADAGLAPADITIDRRVDLRFRGQGHEVEVPVPDQDLAGAFPSMTERFAELYRRRFGVALIDEPVEAVTWKVTAHGPEPAMPAAEAPAGDAGDPRKGSRLAYMPEEAGFVAVPTWDRYRLRPGDRIAGPALIEERESTVLLRPGDVVTVDARMNLVAEIGGDSQP</sequence>
<feature type="domain" description="Hydantoinase/oxoprolinase N-terminal" evidence="2">
    <location>
        <begin position="3"/>
        <end position="182"/>
    </location>
</feature>
<dbReference type="GO" id="GO:0017168">
    <property type="term" value="F:5-oxoprolinase (ATP-hydrolyzing) activity"/>
    <property type="evidence" value="ECO:0007669"/>
    <property type="project" value="TreeGrafter"/>
</dbReference>
<evidence type="ECO:0000259" key="2">
    <source>
        <dbReference type="Pfam" id="PF05378"/>
    </source>
</evidence>
<dbReference type="SUPFAM" id="SSF53067">
    <property type="entry name" value="Actin-like ATPase domain"/>
    <property type="match status" value="1"/>
</dbReference>
<comment type="caution">
    <text evidence="4">The sequence shown here is derived from an EMBL/GenBank/DDBJ whole genome shotgun (WGS) entry which is preliminary data.</text>
</comment>
<organism evidence="4 5">
    <name type="scientific">Stella humosa</name>
    <dbReference type="NCBI Taxonomy" id="94"/>
    <lineage>
        <taxon>Bacteria</taxon>
        <taxon>Pseudomonadati</taxon>
        <taxon>Pseudomonadota</taxon>
        <taxon>Alphaproteobacteria</taxon>
        <taxon>Rhodospirillales</taxon>
        <taxon>Stellaceae</taxon>
        <taxon>Stella</taxon>
    </lineage>
</organism>
<evidence type="ECO:0000259" key="1">
    <source>
        <dbReference type="Pfam" id="PF01968"/>
    </source>
</evidence>
<dbReference type="GO" id="GO:0006749">
    <property type="term" value="P:glutathione metabolic process"/>
    <property type="evidence" value="ECO:0007669"/>
    <property type="project" value="TreeGrafter"/>
</dbReference>
<dbReference type="PANTHER" id="PTHR11365">
    <property type="entry name" value="5-OXOPROLINASE RELATED"/>
    <property type="match status" value="1"/>
</dbReference>
<dbReference type="EMBL" id="RJKX01000013">
    <property type="protein sequence ID" value="ROQ00311.1"/>
    <property type="molecule type" value="Genomic_DNA"/>
</dbReference>
<dbReference type="InterPro" id="IPR045079">
    <property type="entry name" value="Oxoprolinase-like"/>
</dbReference>
<keyword evidence="5" id="KW-1185">Reference proteome</keyword>
<dbReference type="RefSeq" id="WP_170216448.1">
    <property type="nucleotide sequence ID" value="NZ_AP019700.1"/>
</dbReference>
<reference evidence="4 5" key="1">
    <citation type="submission" date="2018-11" db="EMBL/GenBank/DDBJ databases">
        <title>Genomic Encyclopedia of Type Strains, Phase IV (KMG-IV): sequencing the most valuable type-strain genomes for metagenomic binning, comparative biology and taxonomic classification.</title>
        <authorList>
            <person name="Goeker M."/>
        </authorList>
    </citation>
    <scope>NUCLEOTIDE SEQUENCE [LARGE SCALE GENOMIC DNA]</scope>
    <source>
        <strain evidence="4 5">DSM 5900</strain>
    </source>
</reference>
<accession>A0A3N1M9G4</accession>
<dbReference type="InterPro" id="IPR002821">
    <property type="entry name" value="Hydantoinase_A"/>
</dbReference>
<dbReference type="PANTHER" id="PTHR11365:SF23">
    <property type="entry name" value="HYPOTHETICAL 5-OXOPROLINASE (EUROFUNG)-RELATED"/>
    <property type="match status" value="1"/>
</dbReference>
<dbReference type="Pfam" id="PF19278">
    <property type="entry name" value="Hydant_A_C"/>
    <property type="match status" value="1"/>
</dbReference>
<feature type="domain" description="Hydantoinase A/oxoprolinase" evidence="1">
    <location>
        <begin position="203"/>
        <end position="496"/>
    </location>
</feature>
<evidence type="ECO:0000313" key="5">
    <source>
        <dbReference type="Proteomes" id="UP000278222"/>
    </source>
</evidence>
<evidence type="ECO:0000313" key="4">
    <source>
        <dbReference type="EMBL" id="ROQ00311.1"/>
    </source>
</evidence>
<dbReference type="InterPro" id="IPR043129">
    <property type="entry name" value="ATPase_NBD"/>
</dbReference>
<evidence type="ECO:0000259" key="3">
    <source>
        <dbReference type="Pfam" id="PF19278"/>
    </source>
</evidence>
<dbReference type="Proteomes" id="UP000278222">
    <property type="component" value="Unassembled WGS sequence"/>
</dbReference>
<dbReference type="Pfam" id="PF01968">
    <property type="entry name" value="Hydantoinase_A"/>
    <property type="match status" value="1"/>
</dbReference>
<dbReference type="AlphaFoldDB" id="A0A3N1M9G4"/>
<feature type="domain" description="Acetophenone carboxylase-like C-terminal" evidence="3">
    <location>
        <begin position="521"/>
        <end position="680"/>
    </location>
</feature>
<dbReference type="InterPro" id="IPR008040">
    <property type="entry name" value="Hydant_A_N"/>
</dbReference>
<name>A0A3N1M9G4_9PROT</name>
<protein>
    <submittedName>
        <fullName evidence="4">N-methylhydantoinase A</fullName>
    </submittedName>
</protein>
<proteinExistence type="predicted"/>
<gene>
    <name evidence="4" type="ORF">EDC65_2107</name>
</gene>
<dbReference type="InterPro" id="IPR049517">
    <property type="entry name" value="ACX-like_C"/>
</dbReference>
<dbReference type="Pfam" id="PF05378">
    <property type="entry name" value="Hydant_A_N"/>
    <property type="match status" value="1"/>
</dbReference>
<dbReference type="GO" id="GO:0005829">
    <property type="term" value="C:cytosol"/>
    <property type="evidence" value="ECO:0007669"/>
    <property type="project" value="TreeGrafter"/>
</dbReference>